<evidence type="ECO:0000256" key="1">
    <source>
        <dbReference type="ARBA" id="ARBA00023125"/>
    </source>
</evidence>
<feature type="compositionally biased region" description="Polar residues" evidence="2">
    <location>
        <begin position="29"/>
        <end position="38"/>
    </location>
</feature>
<dbReference type="SMART" id="SM00421">
    <property type="entry name" value="HTH_LUXR"/>
    <property type="match status" value="1"/>
</dbReference>
<reference evidence="4" key="1">
    <citation type="submission" date="2018-08" db="EMBL/GenBank/DDBJ databases">
        <authorList>
            <person name="Ashton P.M."/>
            <person name="Dallman T."/>
            <person name="Nair S."/>
            <person name="De Pinna E."/>
            <person name="Peters T."/>
            <person name="Grant K."/>
        </authorList>
    </citation>
    <scope>NUCLEOTIDE SEQUENCE [LARGE SCALE GENOMIC DNA]</scope>
    <source>
        <strain evidence="4">294779</strain>
    </source>
</reference>
<evidence type="ECO:0000313" key="4">
    <source>
        <dbReference type="EMBL" id="ECC3917599.1"/>
    </source>
</evidence>
<dbReference type="GO" id="GO:0006355">
    <property type="term" value="P:regulation of DNA-templated transcription"/>
    <property type="evidence" value="ECO:0007669"/>
    <property type="project" value="InterPro"/>
</dbReference>
<dbReference type="Proteomes" id="UP000839735">
    <property type="component" value="Unassembled WGS sequence"/>
</dbReference>
<dbReference type="EMBL" id="AAIBIC010000085">
    <property type="protein sequence ID" value="ECC3917599.1"/>
    <property type="molecule type" value="Genomic_DNA"/>
</dbReference>
<evidence type="ECO:0000259" key="3">
    <source>
        <dbReference type="SMART" id="SM00421"/>
    </source>
</evidence>
<keyword evidence="1" id="KW-0238">DNA-binding</keyword>
<evidence type="ECO:0000256" key="2">
    <source>
        <dbReference type="SAM" id="MobiDB-lite"/>
    </source>
</evidence>
<proteinExistence type="predicted"/>
<organism evidence="4">
    <name type="scientific">Salmonella diarizonae</name>
    <dbReference type="NCBI Taxonomy" id="59204"/>
    <lineage>
        <taxon>Bacteria</taxon>
        <taxon>Pseudomonadati</taxon>
        <taxon>Pseudomonadota</taxon>
        <taxon>Gammaproteobacteria</taxon>
        <taxon>Enterobacterales</taxon>
        <taxon>Enterobacteriaceae</taxon>
        <taxon>Salmonella</taxon>
    </lineage>
</organism>
<dbReference type="AlphaFoldDB" id="A0A5Y1YER7"/>
<feature type="region of interest" description="Disordered" evidence="2">
    <location>
        <begin position="14"/>
        <end position="42"/>
    </location>
</feature>
<dbReference type="InterPro" id="IPR000792">
    <property type="entry name" value="Tscrpt_reg_LuxR_C"/>
</dbReference>
<dbReference type="GO" id="GO:0003677">
    <property type="term" value="F:DNA binding"/>
    <property type="evidence" value="ECO:0007669"/>
    <property type="project" value="UniProtKB-KW"/>
</dbReference>
<name>A0A5Y1YER7_SALDZ</name>
<protein>
    <recommendedName>
        <fullName evidence="3">HTH luxR-type domain-containing protein</fullName>
    </recommendedName>
</protein>
<gene>
    <name evidence="4" type="ORF">CTQ69_27455</name>
</gene>
<dbReference type="InterPro" id="IPR036388">
    <property type="entry name" value="WH-like_DNA-bd_sf"/>
</dbReference>
<dbReference type="InterPro" id="IPR016032">
    <property type="entry name" value="Sig_transdc_resp-reg_C-effctor"/>
</dbReference>
<accession>A0A5Y1YER7</accession>
<feature type="domain" description="HTH luxR-type" evidence="3">
    <location>
        <begin position="202"/>
        <end position="259"/>
    </location>
</feature>
<dbReference type="Gene3D" id="1.10.10.10">
    <property type="entry name" value="Winged helix-like DNA-binding domain superfamily/Winged helix DNA-binding domain"/>
    <property type="match status" value="1"/>
</dbReference>
<sequence>MVVKNTWQRILPGRIKNRTSPTGAGKKNVQGTSGGNTEEGSDSPLVIHGDSWPFVEGLCHLGKAGLPGRQIYASHTVAGLFMLLSEHPDAALVMCLRPREHLFLFYALSDYLRHSPATVVCDALYLTDYIVMEMWNCVPVCAPPRHLFPEEEGIPEEGERFLMSLVTRRQGVSRAAPLSGIFHDGNHFVETMNQFLQEYIARKGVSVFQRRILEALLEGKSASVIAADMETSQGRIENHKTMVFSRLGVPCFPHALLYGMKYHLSLQRDLFTESNMLRIRADKEVISGPQSLQNGM</sequence>
<comment type="caution">
    <text evidence="4">The sequence shown here is derived from an EMBL/GenBank/DDBJ whole genome shotgun (WGS) entry which is preliminary data.</text>
</comment>
<dbReference type="SUPFAM" id="SSF46894">
    <property type="entry name" value="C-terminal effector domain of the bipartite response regulators"/>
    <property type="match status" value="1"/>
</dbReference>